<evidence type="ECO:0000313" key="5">
    <source>
        <dbReference type="EMBL" id="VDI78036.1"/>
    </source>
</evidence>
<dbReference type="Pfam" id="PF13606">
    <property type="entry name" value="Ank_3"/>
    <property type="match status" value="1"/>
</dbReference>
<dbReference type="Gene3D" id="3.30.460.90">
    <property type="match status" value="1"/>
</dbReference>
<reference evidence="5" key="1">
    <citation type="submission" date="2018-11" db="EMBL/GenBank/DDBJ databases">
        <authorList>
            <person name="Alioto T."/>
            <person name="Alioto T."/>
        </authorList>
    </citation>
    <scope>NUCLEOTIDE SEQUENCE</scope>
</reference>
<evidence type="ECO:0000256" key="2">
    <source>
        <dbReference type="ARBA" id="ARBA00023043"/>
    </source>
</evidence>
<dbReference type="EMBL" id="UYJE01009917">
    <property type="protein sequence ID" value="VDI78036.1"/>
    <property type="molecule type" value="Genomic_DNA"/>
</dbReference>
<keyword evidence="6" id="KW-1185">Reference proteome</keyword>
<dbReference type="PROSITE" id="PS50297">
    <property type="entry name" value="ANK_REP_REGION"/>
    <property type="match status" value="2"/>
</dbReference>
<dbReference type="InterPro" id="IPR051165">
    <property type="entry name" value="Multifunctional_ANK_Repeat"/>
</dbReference>
<protein>
    <submittedName>
        <fullName evidence="5">Uncharacterized protein</fullName>
    </submittedName>
</protein>
<organism evidence="5 6">
    <name type="scientific">Mytilus galloprovincialis</name>
    <name type="common">Mediterranean mussel</name>
    <dbReference type="NCBI Taxonomy" id="29158"/>
    <lineage>
        <taxon>Eukaryota</taxon>
        <taxon>Metazoa</taxon>
        <taxon>Spiralia</taxon>
        <taxon>Lophotrochozoa</taxon>
        <taxon>Mollusca</taxon>
        <taxon>Bivalvia</taxon>
        <taxon>Autobranchia</taxon>
        <taxon>Pteriomorphia</taxon>
        <taxon>Mytilida</taxon>
        <taxon>Mytiloidea</taxon>
        <taxon>Mytilidae</taxon>
        <taxon>Mytilinae</taxon>
        <taxon>Mytilus</taxon>
    </lineage>
</organism>
<dbReference type="SMART" id="SM00248">
    <property type="entry name" value="ANK"/>
    <property type="match status" value="6"/>
</dbReference>
<feature type="repeat" description="ANK" evidence="3">
    <location>
        <begin position="252"/>
        <end position="287"/>
    </location>
</feature>
<dbReference type="Pfam" id="PF12796">
    <property type="entry name" value="Ank_2"/>
    <property type="match status" value="1"/>
</dbReference>
<gene>
    <name evidence="5" type="ORF">MGAL_10B056408</name>
</gene>
<dbReference type="Pfam" id="PF00023">
    <property type="entry name" value="Ank"/>
    <property type="match status" value="1"/>
</dbReference>
<dbReference type="InterPro" id="IPR002110">
    <property type="entry name" value="Ankyrin_rpt"/>
</dbReference>
<dbReference type="Gene3D" id="1.10.1410.40">
    <property type="match status" value="1"/>
</dbReference>
<dbReference type="PRINTS" id="PR01415">
    <property type="entry name" value="ANKYRIN"/>
</dbReference>
<keyword evidence="1" id="KW-0677">Repeat</keyword>
<dbReference type="Proteomes" id="UP000596742">
    <property type="component" value="Unassembled WGS sequence"/>
</dbReference>
<feature type="compositionally biased region" description="Acidic residues" evidence="4">
    <location>
        <begin position="862"/>
        <end position="875"/>
    </location>
</feature>
<dbReference type="PROSITE" id="PS50152">
    <property type="entry name" value="25A_SYNTH_3"/>
    <property type="match status" value="1"/>
</dbReference>
<evidence type="ECO:0000256" key="4">
    <source>
        <dbReference type="SAM" id="MobiDB-lite"/>
    </source>
</evidence>
<dbReference type="PROSITE" id="PS50088">
    <property type="entry name" value="ANK_REPEAT"/>
    <property type="match status" value="2"/>
</dbReference>
<dbReference type="PANTHER" id="PTHR24123">
    <property type="entry name" value="ANKYRIN REPEAT-CONTAINING"/>
    <property type="match status" value="1"/>
</dbReference>
<evidence type="ECO:0000256" key="3">
    <source>
        <dbReference type="PROSITE-ProRule" id="PRU00023"/>
    </source>
</evidence>
<name>A0A8B6HDT5_MYTGA</name>
<sequence>MADGDIYSSDDDSSFRKENILHKAIRYTRRALLQNWFASQNWDDVNTGNRWNQTPLHYAAIQNNKAILQQLLQVRGVQVKKQDLNGYNVLHSFIYNITFTTIDWKTIIQDLLSFGIDINQQTKHGYTILHLASRYISLTCVLRFILESCSGLNVTLINKDGENFLHLLVESINKGNRGKPEFINRCSLLKDIVRGEIKCCHHDTLITLLKQRDVNGKTPFLLLISHFDKYQNIEILRKMSVNGECSKIPDNLGNHPIHYAIACMRTANIDLLKMLVETGADANAKNIYEQSAAHVVRVNDVTLIYNKMQLFVNLFQTTDIELNASDKWGCNPLMSISAFYDSNCTLYLHDISKAMPVLDKVDNSGSTVLHYAAYHDSCAFVEKLIKIGAKHDIKDNLGDIPIETAKRNLRINSGEALLKFTNTKKLDQLWFEKIKPLQTFPRKDMNLNQFAEDLLDHKYRNKGEEEDEINITICSFVELLCKQVTKIDPRLKMSVFQSGSSKEKTKVNAPNEFDFVLCLDKLGEFCDIKEKRCAKKRLNNYALKLKLIEGYQDVLEFFDEDKNLITPHIFMYLHKYLNQALHDASLWKLNAIRKLCYVFEEPLLKSAMTTTVFMVNLLWFGCKHKQLKIKIDMVPAVRKGAWWPIFSGSIPMMTKTIHDAGCLLLLDTTSDEQSFTFQYSKEFIVDTIDRIRPVQSNLRVSTAPAEVCLMATLPQIVRDSYALAKLFVDICKVKNISSYMLKNCTFHVVQEIHWILNTPHATSLLPSLMNLTVMIFKKLLFYNKKYNLPRFFQPEVNILNQDDEKRFRMANRKYVRKDINLILYTLGQIEELDNDERDDDSSLPNDGSDDSSMSDNARDDDSSSPDDERDDDFSF</sequence>
<keyword evidence="2 3" id="KW-0040">ANK repeat</keyword>
<dbReference type="Gene3D" id="1.25.40.20">
    <property type="entry name" value="Ankyrin repeat-containing domain"/>
    <property type="match status" value="3"/>
</dbReference>
<feature type="region of interest" description="Disordered" evidence="4">
    <location>
        <begin position="833"/>
        <end position="875"/>
    </location>
</feature>
<dbReference type="SUPFAM" id="SSF48403">
    <property type="entry name" value="Ankyrin repeat"/>
    <property type="match status" value="1"/>
</dbReference>
<dbReference type="PANTHER" id="PTHR24123:SF33">
    <property type="entry name" value="PROTEIN HOS4"/>
    <property type="match status" value="1"/>
</dbReference>
<evidence type="ECO:0000256" key="1">
    <source>
        <dbReference type="ARBA" id="ARBA00022737"/>
    </source>
</evidence>
<accession>A0A8B6HDT5</accession>
<proteinExistence type="predicted"/>
<dbReference type="AlphaFoldDB" id="A0A8B6HDT5"/>
<dbReference type="OrthoDB" id="6139340at2759"/>
<feature type="repeat" description="ANK" evidence="3">
    <location>
        <begin position="364"/>
        <end position="396"/>
    </location>
</feature>
<evidence type="ECO:0000313" key="6">
    <source>
        <dbReference type="Proteomes" id="UP000596742"/>
    </source>
</evidence>
<dbReference type="InterPro" id="IPR036770">
    <property type="entry name" value="Ankyrin_rpt-contain_sf"/>
</dbReference>
<comment type="caution">
    <text evidence="5">The sequence shown here is derived from an EMBL/GenBank/DDBJ whole genome shotgun (WGS) entry which is preliminary data.</text>
</comment>